<reference evidence="1" key="1">
    <citation type="journal article" date="2014" name="Int. J. Syst. Evol. Microbiol.">
        <title>Complete genome sequence of Corynebacterium casei LMG S-19264T (=DSM 44701T), isolated from a smear-ripened cheese.</title>
        <authorList>
            <consortium name="US DOE Joint Genome Institute (JGI-PGF)"/>
            <person name="Walter F."/>
            <person name="Albersmeier A."/>
            <person name="Kalinowski J."/>
            <person name="Ruckert C."/>
        </authorList>
    </citation>
    <scope>NUCLEOTIDE SEQUENCE</scope>
    <source>
        <strain evidence="1">KCTC 12368</strain>
    </source>
</reference>
<reference evidence="1" key="2">
    <citation type="submission" date="2020-09" db="EMBL/GenBank/DDBJ databases">
        <authorList>
            <person name="Sun Q."/>
            <person name="Kim S."/>
        </authorList>
    </citation>
    <scope>NUCLEOTIDE SEQUENCE</scope>
    <source>
        <strain evidence="1">KCTC 12368</strain>
    </source>
</reference>
<dbReference type="EMBL" id="BMWX01000002">
    <property type="protein sequence ID" value="GGZ21242.1"/>
    <property type="molecule type" value="Genomic_DNA"/>
</dbReference>
<keyword evidence="1" id="KW-0449">Lipoprotein</keyword>
<dbReference type="NCBIfam" id="TIGR03514">
    <property type="entry name" value="GldB_lipo"/>
    <property type="match status" value="1"/>
</dbReference>
<proteinExistence type="predicted"/>
<organism evidence="1 2">
    <name type="scientific">Echinicola pacifica</name>
    <dbReference type="NCBI Taxonomy" id="346377"/>
    <lineage>
        <taxon>Bacteria</taxon>
        <taxon>Pseudomonadati</taxon>
        <taxon>Bacteroidota</taxon>
        <taxon>Cytophagia</taxon>
        <taxon>Cytophagales</taxon>
        <taxon>Cyclobacteriaceae</taxon>
        <taxon>Echinicola</taxon>
    </lineage>
</organism>
<dbReference type="AlphaFoldDB" id="A0A918PSJ8"/>
<name>A0A918PSJ8_9BACT</name>
<accession>A0A918PSJ8</accession>
<gene>
    <name evidence="1" type="primary">gldB</name>
    <name evidence="1" type="ORF">GCM10007049_12360</name>
</gene>
<dbReference type="Pfam" id="PF25594">
    <property type="entry name" value="GldB_lipo"/>
    <property type="match status" value="1"/>
</dbReference>
<evidence type="ECO:0000313" key="1">
    <source>
        <dbReference type="EMBL" id="GGZ21242.1"/>
    </source>
</evidence>
<keyword evidence="2" id="KW-1185">Reference proteome</keyword>
<dbReference type="InterPro" id="IPR019853">
    <property type="entry name" value="GldB-like"/>
</dbReference>
<evidence type="ECO:0000313" key="2">
    <source>
        <dbReference type="Proteomes" id="UP000619457"/>
    </source>
</evidence>
<sequence>MENRLFEAKGEGDIAFWLEEYPYFTKKYLQEDLYPSREALISNLTAIPQDSLMQELYNEVTKEYGQIDDILTDLELAFKHIKYYYPEFEVPKIYTFVSGFTSDLYIDKEMIVIGLDYFLPSDHKFQPPEVPQYMTDRYNREHLVPMILMAISSAYIESDLSDNSLLAEMVFYGKAYHFTKAMMPCTSEELVIGYTPEELAACYANEEFIWEHFIEAEIIYETNPFEIRKYTGEAPFTDAISPDAPGRVGRWIGWNIVDAYAEKQGVDLVDLMRERDAKKIFMNSGYKPSR</sequence>
<dbReference type="Proteomes" id="UP000619457">
    <property type="component" value="Unassembled WGS sequence"/>
</dbReference>
<protein>
    <submittedName>
        <fullName evidence="1">Gliding motility lipoprotein GldB</fullName>
    </submittedName>
</protein>
<comment type="caution">
    <text evidence="1">The sequence shown here is derived from an EMBL/GenBank/DDBJ whole genome shotgun (WGS) entry which is preliminary data.</text>
</comment>